<dbReference type="STRING" id="133412.A0A1R1YCN9"/>
<dbReference type="SMART" id="SM00338">
    <property type="entry name" value="BRLZ"/>
    <property type="match status" value="1"/>
</dbReference>
<dbReference type="Pfam" id="PF00170">
    <property type="entry name" value="bZIP_1"/>
    <property type="match status" value="1"/>
</dbReference>
<feature type="coiled-coil region" evidence="1">
    <location>
        <begin position="280"/>
        <end position="321"/>
    </location>
</feature>
<protein>
    <recommendedName>
        <fullName evidence="3">BZIP domain-containing protein</fullName>
    </recommendedName>
</protein>
<organism evidence="4 5">
    <name type="scientific">Smittium culicis</name>
    <dbReference type="NCBI Taxonomy" id="133412"/>
    <lineage>
        <taxon>Eukaryota</taxon>
        <taxon>Fungi</taxon>
        <taxon>Fungi incertae sedis</taxon>
        <taxon>Zoopagomycota</taxon>
        <taxon>Kickxellomycotina</taxon>
        <taxon>Harpellomycetes</taxon>
        <taxon>Harpellales</taxon>
        <taxon>Legeriomycetaceae</taxon>
        <taxon>Smittium</taxon>
    </lineage>
</organism>
<dbReference type="SUPFAM" id="SSF57959">
    <property type="entry name" value="Leucine zipper domain"/>
    <property type="match status" value="1"/>
</dbReference>
<evidence type="ECO:0000259" key="3">
    <source>
        <dbReference type="PROSITE" id="PS50217"/>
    </source>
</evidence>
<feature type="domain" description="BZIP" evidence="3">
    <location>
        <begin position="261"/>
        <end position="318"/>
    </location>
</feature>
<feature type="compositionally biased region" description="Low complexity" evidence="2">
    <location>
        <begin position="322"/>
        <end position="358"/>
    </location>
</feature>
<keyword evidence="5" id="KW-1185">Reference proteome</keyword>
<feature type="region of interest" description="Disordered" evidence="2">
    <location>
        <begin position="17"/>
        <end position="36"/>
    </location>
</feature>
<dbReference type="AlphaFoldDB" id="A0A1R1YCN9"/>
<dbReference type="EMBL" id="LSSN01000342">
    <property type="protein sequence ID" value="OMJ24436.1"/>
    <property type="molecule type" value="Genomic_DNA"/>
</dbReference>
<evidence type="ECO:0000313" key="5">
    <source>
        <dbReference type="Proteomes" id="UP000187283"/>
    </source>
</evidence>
<feature type="region of interest" description="Disordered" evidence="2">
    <location>
        <begin position="322"/>
        <end position="361"/>
    </location>
</feature>
<accession>A0A1R1YCN9</accession>
<reference evidence="4 5" key="1">
    <citation type="submission" date="2017-01" db="EMBL/GenBank/DDBJ databases">
        <authorList>
            <person name="Mah S.A."/>
            <person name="Swanson W.J."/>
            <person name="Moy G.W."/>
            <person name="Vacquier V.D."/>
        </authorList>
    </citation>
    <scope>NUCLEOTIDE SEQUENCE [LARGE SCALE GENOMIC DNA]</scope>
    <source>
        <strain evidence="4 5">GSMNP</strain>
    </source>
</reference>
<evidence type="ECO:0000313" key="4">
    <source>
        <dbReference type="EMBL" id="OMJ24436.1"/>
    </source>
</evidence>
<evidence type="ECO:0000256" key="1">
    <source>
        <dbReference type="SAM" id="Coils"/>
    </source>
</evidence>
<dbReference type="OrthoDB" id="5571888at2759"/>
<dbReference type="PROSITE" id="PS00036">
    <property type="entry name" value="BZIP_BASIC"/>
    <property type="match status" value="1"/>
</dbReference>
<dbReference type="CDD" id="cd14687">
    <property type="entry name" value="bZIP_ATF2"/>
    <property type="match status" value="1"/>
</dbReference>
<dbReference type="PROSITE" id="PS50217">
    <property type="entry name" value="BZIP"/>
    <property type="match status" value="1"/>
</dbReference>
<evidence type="ECO:0000256" key="2">
    <source>
        <dbReference type="SAM" id="MobiDB-lite"/>
    </source>
</evidence>
<dbReference type="InterPro" id="IPR046347">
    <property type="entry name" value="bZIP_sf"/>
</dbReference>
<gene>
    <name evidence="4" type="ORF">AYI70_g1577</name>
</gene>
<feature type="compositionally biased region" description="Low complexity" evidence="2">
    <location>
        <begin position="20"/>
        <end position="34"/>
    </location>
</feature>
<dbReference type="Gene3D" id="1.20.5.170">
    <property type="match status" value="1"/>
</dbReference>
<comment type="caution">
    <text evidence="4">The sequence shown here is derived from an EMBL/GenBank/DDBJ whole genome shotgun (WGS) entry which is preliminary data.</text>
</comment>
<dbReference type="Proteomes" id="UP000187283">
    <property type="component" value="Unassembled WGS sequence"/>
</dbReference>
<proteinExistence type="predicted"/>
<sequence>MEDTIIDFLEDSLFSKEEPSNNFSNNNSTSPSLNADSFMFNQESIPQTMPAFSTDASLQTINPLDLSSSYSPNFYNIIPEVPFQQLAQPPATDDYKAQQIAHLISELLQQNSKVDFPISQQQQQQQQQPFVPQDTSLPLLVPKQEITPQNHFPYIENLYPNPAINPTSFLPLPNTFNNSVPNSTEKLSTLKPKLMPLQPATNLADLQTPSLNIKPSKTSVQKNILKIRSPENTYNDSLTHSPNNYNNLDFHLSDMSTTESKKFKNMISARKFRMRKKEYVTDLESRFKTVCSEKDALEKENNTLKSLVADLKKQIESLSISKKSNSSEALSSDSQSPASSSSSSSSSNITASSSSSSSLVKFNPHKDVSKDSIKKNNWNSNNNYIVVNSCFVNYNKQSSYHTPSPLDGTAPNNLNSLLESTFGKILLPSKNTIFDLINIAITIAFHKNLEEYLCSSLVNCISSSNPPHLYT</sequence>
<name>A0A1R1YCN9_9FUNG</name>
<dbReference type="InterPro" id="IPR004827">
    <property type="entry name" value="bZIP"/>
</dbReference>
<keyword evidence="1" id="KW-0175">Coiled coil</keyword>
<dbReference type="GO" id="GO:0003700">
    <property type="term" value="F:DNA-binding transcription factor activity"/>
    <property type="evidence" value="ECO:0007669"/>
    <property type="project" value="InterPro"/>
</dbReference>